<dbReference type="Proteomes" id="UP000183994">
    <property type="component" value="Unassembled WGS sequence"/>
</dbReference>
<evidence type="ECO:0000313" key="2">
    <source>
        <dbReference type="Proteomes" id="UP000183994"/>
    </source>
</evidence>
<dbReference type="AlphaFoldDB" id="A0A1M6BPZ4"/>
<dbReference type="STRING" id="1121393.SAMN02745216_00041"/>
<dbReference type="OrthoDB" id="5420904at2"/>
<protein>
    <submittedName>
        <fullName evidence="1">Uncharacterized protein</fullName>
    </submittedName>
</protein>
<name>A0A1M6BPZ4_9BACT</name>
<dbReference type="EMBL" id="FQZU01000001">
    <property type="protein sequence ID" value="SHI50762.1"/>
    <property type="molecule type" value="Genomic_DNA"/>
</dbReference>
<keyword evidence="2" id="KW-1185">Reference proteome</keyword>
<sequence>MGTDFREKHSPDAVVEPDLEKALKKVVKDGTLACAVAFALAEESGYSPADIGKATDLLGFRLAKCQMGLFGYKPNKKIIKPASIVEPNLEAAIKEQTRDGRIPCFACWEIAKRLHISKMSVSSTCETLEIRIKPCQLGAF</sequence>
<reference evidence="2" key="1">
    <citation type="submission" date="2016-11" db="EMBL/GenBank/DDBJ databases">
        <authorList>
            <person name="Varghese N."/>
            <person name="Submissions S."/>
        </authorList>
    </citation>
    <scope>NUCLEOTIDE SEQUENCE [LARGE SCALE GENOMIC DNA]</scope>
    <source>
        <strain evidence="2">DSM 16219</strain>
    </source>
</reference>
<proteinExistence type="predicted"/>
<evidence type="ECO:0000313" key="1">
    <source>
        <dbReference type="EMBL" id="SHI50762.1"/>
    </source>
</evidence>
<accession>A0A1M6BPZ4</accession>
<gene>
    <name evidence="1" type="ORF">SAMN02745216_00041</name>
</gene>
<organism evidence="1 2">
    <name type="scientific">Desulfatibacillum alkenivorans DSM 16219</name>
    <dbReference type="NCBI Taxonomy" id="1121393"/>
    <lineage>
        <taxon>Bacteria</taxon>
        <taxon>Pseudomonadati</taxon>
        <taxon>Thermodesulfobacteriota</taxon>
        <taxon>Desulfobacteria</taxon>
        <taxon>Desulfobacterales</taxon>
        <taxon>Desulfatibacillaceae</taxon>
        <taxon>Desulfatibacillum</taxon>
    </lineage>
</organism>
<dbReference type="RefSeq" id="WP_073471745.1">
    <property type="nucleotide sequence ID" value="NZ_FQZU01000001.1"/>
</dbReference>